<organism evidence="12 13">
    <name type="scientific">Patella caerulea</name>
    <name type="common">Rayed Mediterranean limpet</name>
    <dbReference type="NCBI Taxonomy" id="87958"/>
    <lineage>
        <taxon>Eukaryota</taxon>
        <taxon>Metazoa</taxon>
        <taxon>Spiralia</taxon>
        <taxon>Lophotrochozoa</taxon>
        <taxon>Mollusca</taxon>
        <taxon>Gastropoda</taxon>
        <taxon>Patellogastropoda</taxon>
        <taxon>Patelloidea</taxon>
        <taxon>Patellidae</taxon>
        <taxon>Patella</taxon>
    </lineage>
</organism>
<dbReference type="InterPro" id="IPR044399">
    <property type="entry name" value="Mb-like_M"/>
</dbReference>
<dbReference type="EMBL" id="JAZGQO010000015">
    <property type="protein sequence ID" value="KAK6169561.1"/>
    <property type="molecule type" value="Genomic_DNA"/>
</dbReference>
<dbReference type="InterPro" id="IPR009050">
    <property type="entry name" value="Globin-like_sf"/>
</dbReference>
<name>A0AAN8J4R1_PATCE</name>
<dbReference type="AlphaFoldDB" id="A0AAN8J4R1"/>
<proteinExistence type="inferred from homology"/>
<dbReference type="CDD" id="cd01040">
    <property type="entry name" value="Mb-like"/>
    <property type="match status" value="1"/>
</dbReference>
<dbReference type="InterPro" id="IPR012292">
    <property type="entry name" value="Globin/Proto"/>
</dbReference>
<dbReference type="PANTHER" id="PTHR46458:SF1">
    <property type="entry name" value="GEO09476P1"/>
    <property type="match status" value="1"/>
</dbReference>
<evidence type="ECO:0000256" key="7">
    <source>
        <dbReference type="ARBA" id="ARBA00023179"/>
    </source>
</evidence>
<dbReference type="InterPro" id="IPR000971">
    <property type="entry name" value="Globin"/>
</dbReference>
<comment type="caution">
    <text evidence="12">The sequence shown here is derived from an EMBL/GenBank/DDBJ whole genome shotgun (WGS) entry which is preliminary data.</text>
</comment>
<dbReference type="Proteomes" id="UP001347796">
    <property type="component" value="Unassembled WGS sequence"/>
</dbReference>
<keyword evidence="6" id="KW-0408">Iron</keyword>
<accession>A0AAN8J4R1</accession>
<dbReference type="Gene3D" id="1.10.490.10">
    <property type="entry name" value="Globins"/>
    <property type="match status" value="1"/>
</dbReference>
<evidence type="ECO:0000259" key="11">
    <source>
        <dbReference type="PROSITE" id="PS01033"/>
    </source>
</evidence>
<feature type="compositionally biased region" description="Polar residues" evidence="10">
    <location>
        <begin position="201"/>
        <end position="221"/>
    </location>
</feature>
<evidence type="ECO:0000256" key="10">
    <source>
        <dbReference type="SAM" id="MobiDB-lite"/>
    </source>
</evidence>
<dbReference type="GO" id="GO:0019825">
    <property type="term" value="F:oxygen binding"/>
    <property type="evidence" value="ECO:0007669"/>
    <property type="project" value="InterPro"/>
</dbReference>
<dbReference type="InterPro" id="IPR050532">
    <property type="entry name" value="Globin-like_OT"/>
</dbReference>
<feature type="region of interest" description="Disordered" evidence="10">
    <location>
        <begin position="182"/>
        <end position="221"/>
    </location>
</feature>
<feature type="region of interest" description="Disordered" evidence="10">
    <location>
        <begin position="1"/>
        <end position="27"/>
    </location>
</feature>
<keyword evidence="3 9" id="KW-0349">Heme</keyword>
<dbReference type="SUPFAM" id="SSF46458">
    <property type="entry name" value="Globin-like"/>
    <property type="match status" value="1"/>
</dbReference>
<dbReference type="Pfam" id="PF00042">
    <property type="entry name" value="Globin"/>
    <property type="match status" value="1"/>
</dbReference>
<protein>
    <recommendedName>
        <fullName evidence="1">Globin</fullName>
    </recommendedName>
    <alternativeName>
        <fullName evidence="8">Myoglobin</fullName>
    </alternativeName>
</protein>
<dbReference type="PROSITE" id="PS01033">
    <property type="entry name" value="GLOBIN"/>
    <property type="match status" value="1"/>
</dbReference>
<dbReference type="PANTHER" id="PTHR46458">
    <property type="entry name" value="BLR2807 PROTEIN"/>
    <property type="match status" value="1"/>
</dbReference>
<evidence type="ECO:0000256" key="1">
    <source>
        <dbReference type="ARBA" id="ARBA00013895"/>
    </source>
</evidence>
<evidence type="ECO:0000256" key="4">
    <source>
        <dbReference type="ARBA" id="ARBA00022621"/>
    </source>
</evidence>
<evidence type="ECO:0000313" key="12">
    <source>
        <dbReference type="EMBL" id="KAK6169561.1"/>
    </source>
</evidence>
<evidence type="ECO:0000256" key="6">
    <source>
        <dbReference type="ARBA" id="ARBA00023004"/>
    </source>
</evidence>
<gene>
    <name evidence="12" type="ORF">SNE40_020594</name>
</gene>
<feature type="compositionally biased region" description="Polar residues" evidence="10">
    <location>
        <begin position="1"/>
        <end position="11"/>
    </location>
</feature>
<keyword evidence="7" id="KW-0514">Muscle protein</keyword>
<sequence length="245" mass="28014">MGCDSSKQSLPTYPPEQQEEGGPGFTETQIDTIRSTWPLLSRDMLRVGTEVFIRIFTELPSIKELFTSFQIQDVNDLHQQPTFRRHAGIFMQVIQLVVDNLESSYNGLHQEIMVLGARHVTFRGFKVEYFSFYVKCLIQVWELELGEEFILEVRDCWKILFDYLVVHMTEGYELALKDSTVKSSTQNGNGVKRLTIEDKSQNGAKTSQNGNSTSQNKPKTSQITAKNNCILEKRDSSLCEVRITT</sequence>
<evidence type="ECO:0000256" key="9">
    <source>
        <dbReference type="RuleBase" id="RU000356"/>
    </source>
</evidence>
<keyword evidence="5" id="KW-0479">Metal-binding</keyword>
<reference evidence="12 13" key="1">
    <citation type="submission" date="2024-01" db="EMBL/GenBank/DDBJ databases">
        <title>The genome of the rayed Mediterranean limpet Patella caerulea (Linnaeus, 1758).</title>
        <authorList>
            <person name="Anh-Thu Weber A."/>
            <person name="Halstead-Nussloch G."/>
        </authorList>
    </citation>
    <scope>NUCLEOTIDE SEQUENCE [LARGE SCALE GENOMIC DNA]</scope>
    <source>
        <strain evidence="12">AATW-2023a</strain>
        <tissue evidence="12">Whole specimen</tissue>
    </source>
</reference>
<evidence type="ECO:0000256" key="8">
    <source>
        <dbReference type="ARBA" id="ARBA00030087"/>
    </source>
</evidence>
<dbReference type="GO" id="GO:0020037">
    <property type="term" value="F:heme binding"/>
    <property type="evidence" value="ECO:0007669"/>
    <property type="project" value="InterPro"/>
</dbReference>
<keyword evidence="13" id="KW-1185">Reference proteome</keyword>
<dbReference type="GO" id="GO:0005344">
    <property type="term" value="F:oxygen carrier activity"/>
    <property type="evidence" value="ECO:0007669"/>
    <property type="project" value="UniProtKB-KW"/>
</dbReference>
<evidence type="ECO:0000313" key="13">
    <source>
        <dbReference type="Proteomes" id="UP001347796"/>
    </source>
</evidence>
<evidence type="ECO:0000256" key="5">
    <source>
        <dbReference type="ARBA" id="ARBA00022723"/>
    </source>
</evidence>
<evidence type="ECO:0000256" key="3">
    <source>
        <dbReference type="ARBA" id="ARBA00022617"/>
    </source>
</evidence>
<keyword evidence="2 9" id="KW-0813">Transport</keyword>
<feature type="domain" description="Globin" evidence="11">
    <location>
        <begin position="24"/>
        <end position="173"/>
    </location>
</feature>
<keyword evidence="4 9" id="KW-0561">Oxygen transport</keyword>
<evidence type="ECO:0000256" key="2">
    <source>
        <dbReference type="ARBA" id="ARBA00022448"/>
    </source>
</evidence>
<comment type="similarity">
    <text evidence="9">Belongs to the globin family.</text>
</comment>
<dbReference type="GO" id="GO:0046872">
    <property type="term" value="F:metal ion binding"/>
    <property type="evidence" value="ECO:0007669"/>
    <property type="project" value="UniProtKB-KW"/>
</dbReference>